<sequence length="1550" mass="178275">MDKKVQGYAARSAENKRRMDKLDIRLRTFLRIVLSWRNQIVETRTRNKNGKHDGNQTGGIETTVRAFAIVEEGEEQTLIPTALLDVTPTTLDTSYAVELADGRILETNIVLRGCTLGLLGHPFDIDLMPVELGSFDVIIGMDWLAKYHALIVCDEKVVRIPYGNEVLIIRGDNYDSGSKLNIISCTKTQKYIEKGCQVYLAQVTTKKAEDKSEERRLEDVPIVREFPEVFPEDLPGLPPARQVEFQIDLVPGAAPVARAPYRLAPAEMQELSTQLQELSDRGFIRPSSSPWGAPVLFVKKKDGSFRMCIDYRELNKLTVKNRYPLPRIDDLFDQLQGSRVYSKIDLRSGYHQLRVREEDISKTTFRTRYGHYEVCKPYLDRFVIVFIDDILIYSKSRKEHEGHLKLILNLLKKEELYAKFSKCEFWLSKVQFLGHVIDSEGIHVDPAKIEAIKDWASPKTPTEIRQFLGLAGYYRRFIEGFSKIARPMTKLTQKSVKFEWGEKAEAAFQLLKQKLCSAPILALPEGSENFVVYCDASHKGLGAVLMQREKVIAYASRQLKVHEKNYTTHDLELGAVVFALKMWRHYLYGTKCVVFTDHKSLQHILDQKELNMRQRRWLELLSDYDCEIRYHPGKANVVADALSRKERSKPLRVRALVMTIGLNLPKQILRAQSEARKEENFINEDLRGMINKLEPRVDGTLCLNNRSWIPCLGDLRALIMHESHKSKYSIHPGSDKMYQDLKKLYWWPNMKAEIATYVSKCLTCAKVKIEYQKPSGLLVQPEIPKWKWENITMDFVTKLPRTAAGQDTIWVIVDRLTKSAHFLPMREDDTLEKLTRQYLKEVVSKHGVPVSIISDRDGKFTSHFWKSLHKALGTRLDMSTAYHPETDGQSERTIQTLEDMLRACVLDFGKGWDKHLPLVEFSYNNSYHTSIKAAPFEATIFSRYTLDTLLRSKDESTKVLKRLSHDDQRNLQAPVISVSRQTENALSNDETALSLRLPHQKDTVYNKKQGLIVESIHLRFDEIKEMSETSVANDTSGLVPQQQKAFQIIHTQTPSARTTKCSPSADITVHHNKNAESSSRNIGNSNVHTFNQPQDSEYRWTKDHPLTQIRGNPSKPVQTRRELATDLEMCMFSLTVSTTEPKNIKEAMADSAWIEAMQEELHQFDRLQVWELVDKPFGKNVIMLKWLWKNKKDEVQTVIRNKARLVAKGYAQEEGIDFEESFAPVARLEAVRIFFAYAAHKSFPIYQMDVKTTFLNSLLKEEVYVAQPDGFVDPDHPNKVYRLRKALYGLKQAPRASYALSWKPCQGDSLNLPDTVTVFYTINGPNEPEDTKDGDDEVISWFLHEEHEMHDDVQPNYVVDSHADYTSDSNMIPYDQYVKDNAVPVVQSNVSSVPNDAYMMIYNDMYEPHAQSVSKTTRNTVVDNSLTAELATYKEQVELPQYKEENLKKELHSVKLQLASTINHNKSMVEEVTSLKKDFKQKENKYLEEFLDMKALKEKVKDKLYKQDQSLQTVHMLCKPKPYMKANKVAIDYREPFLPHSVQSKAQPAL</sequence>
<dbReference type="Proteomes" id="UP001151760">
    <property type="component" value="Unassembled WGS sequence"/>
</dbReference>
<dbReference type="InterPro" id="IPR043502">
    <property type="entry name" value="DNA/RNA_pol_sf"/>
</dbReference>
<dbReference type="EC" id="2.7.7.49" evidence="1"/>
<dbReference type="Gene3D" id="3.30.70.270">
    <property type="match status" value="3"/>
</dbReference>
<dbReference type="GO" id="GO:0003964">
    <property type="term" value="F:RNA-directed DNA polymerase activity"/>
    <property type="evidence" value="ECO:0007669"/>
    <property type="project" value="UniProtKB-KW"/>
</dbReference>
<evidence type="ECO:0000313" key="9">
    <source>
        <dbReference type="EMBL" id="GJT32415.1"/>
    </source>
</evidence>
<dbReference type="InterPro" id="IPR000477">
    <property type="entry name" value="RT_dom"/>
</dbReference>
<dbReference type="EMBL" id="BQNB010014791">
    <property type="protein sequence ID" value="GJT32415.1"/>
    <property type="molecule type" value="Genomic_DNA"/>
</dbReference>
<dbReference type="CDD" id="cd01647">
    <property type="entry name" value="RT_LTR"/>
    <property type="match status" value="1"/>
</dbReference>
<evidence type="ECO:0000256" key="7">
    <source>
        <dbReference type="ARBA" id="ARBA00022918"/>
    </source>
</evidence>
<evidence type="ECO:0000256" key="6">
    <source>
        <dbReference type="ARBA" id="ARBA00022801"/>
    </source>
</evidence>
<dbReference type="InterPro" id="IPR001584">
    <property type="entry name" value="Integrase_cat-core"/>
</dbReference>
<keyword evidence="2" id="KW-0808">Transferase</keyword>
<dbReference type="InterPro" id="IPR050951">
    <property type="entry name" value="Retrovirus_Pol_polyprotein"/>
</dbReference>
<dbReference type="PANTHER" id="PTHR37984:SF5">
    <property type="entry name" value="PROTEIN NYNRIN-LIKE"/>
    <property type="match status" value="1"/>
</dbReference>
<dbReference type="InterPro" id="IPR041373">
    <property type="entry name" value="RT_RNaseH"/>
</dbReference>
<dbReference type="SUPFAM" id="SSF56672">
    <property type="entry name" value="DNA/RNA polymerases"/>
    <property type="match status" value="1"/>
</dbReference>
<dbReference type="CDD" id="cd00303">
    <property type="entry name" value="retropepsin_like"/>
    <property type="match status" value="1"/>
</dbReference>
<dbReference type="Pfam" id="PF17917">
    <property type="entry name" value="RT_RNaseH"/>
    <property type="match status" value="1"/>
</dbReference>
<dbReference type="InterPro" id="IPR041588">
    <property type="entry name" value="Integrase_H2C2"/>
</dbReference>
<reference evidence="9" key="1">
    <citation type="journal article" date="2022" name="Int. J. Mol. Sci.">
        <title>Draft Genome of Tanacetum Coccineum: Genomic Comparison of Closely Related Tanacetum-Family Plants.</title>
        <authorList>
            <person name="Yamashiro T."/>
            <person name="Shiraishi A."/>
            <person name="Nakayama K."/>
            <person name="Satake H."/>
        </authorList>
    </citation>
    <scope>NUCLEOTIDE SEQUENCE</scope>
</reference>
<evidence type="ECO:0000256" key="1">
    <source>
        <dbReference type="ARBA" id="ARBA00012493"/>
    </source>
</evidence>
<comment type="caution">
    <text evidence="9">The sequence shown here is derived from an EMBL/GenBank/DDBJ whole genome shotgun (WGS) entry which is preliminary data.</text>
</comment>
<dbReference type="InterPro" id="IPR021109">
    <property type="entry name" value="Peptidase_aspartic_dom_sf"/>
</dbReference>
<reference evidence="9" key="2">
    <citation type="submission" date="2022-01" db="EMBL/GenBank/DDBJ databases">
        <authorList>
            <person name="Yamashiro T."/>
            <person name="Shiraishi A."/>
            <person name="Satake H."/>
            <person name="Nakayama K."/>
        </authorList>
    </citation>
    <scope>NUCLEOTIDE SEQUENCE</scope>
</reference>
<dbReference type="InterPro" id="IPR012337">
    <property type="entry name" value="RNaseH-like_sf"/>
</dbReference>
<keyword evidence="10" id="KW-1185">Reference proteome</keyword>
<protein>
    <recommendedName>
        <fullName evidence="1">RNA-directed DNA polymerase</fullName>
        <ecNumber evidence="1">2.7.7.49</ecNumber>
    </recommendedName>
</protein>
<dbReference type="InterPro" id="IPR043128">
    <property type="entry name" value="Rev_trsase/Diguanyl_cyclase"/>
</dbReference>
<dbReference type="CDD" id="cd09274">
    <property type="entry name" value="RNase_HI_RT_Ty3"/>
    <property type="match status" value="1"/>
</dbReference>
<evidence type="ECO:0000259" key="8">
    <source>
        <dbReference type="PROSITE" id="PS50994"/>
    </source>
</evidence>
<dbReference type="Pfam" id="PF17921">
    <property type="entry name" value="Integrase_H2C2"/>
    <property type="match status" value="1"/>
</dbReference>
<accession>A0ABQ5CZ88</accession>
<dbReference type="PANTHER" id="PTHR37984">
    <property type="entry name" value="PROTEIN CBG26694"/>
    <property type="match status" value="1"/>
</dbReference>
<dbReference type="InterPro" id="IPR036397">
    <property type="entry name" value="RNaseH_sf"/>
</dbReference>
<dbReference type="Pfam" id="PF00078">
    <property type="entry name" value="RVT_1"/>
    <property type="match status" value="2"/>
</dbReference>
<dbReference type="SUPFAM" id="SSF53098">
    <property type="entry name" value="Ribonuclease H-like"/>
    <property type="match status" value="1"/>
</dbReference>
<dbReference type="InterPro" id="IPR013103">
    <property type="entry name" value="RVT_2"/>
</dbReference>
<evidence type="ECO:0000256" key="2">
    <source>
        <dbReference type="ARBA" id="ARBA00022679"/>
    </source>
</evidence>
<keyword evidence="5" id="KW-0255">Endonuclease</keyword>
<dbReference type="Pfam" id="PF07727">
    <property type="entry name" value="RVT_2"/>
    <property type="match status" value="1"/>
</dbReference>
<evidence type="ECO:0000313" key="10">
    <source>
        <dbReference type="Proteomes" id="UP001151760"/>
    </source>
</evidence>
<keyword evidence="6" id="KW-0378">Hydrolase</keyword>
<dbReference type="PROSITE" id="PS50994">
    <property type="entry name" value="INTEGRASE"/>
    <property type="match status" value="1"/>
</dbReference>
<evidence type="ECO:0000256" key="3">
    <source>
        <dbReference type="ARBA" id="ARBA00022695"/>
    </source>
</evidence>
<dbReference type="Gene3D" id="2.40.70.10">
    <property type="entry name" value="Acid Proteases"/>
    <property type="match status" value="1"/>
</dbReference>
<dbReference type="Gene3D" id="1.10.340.70">
    <property type="match status" value="1"/>
</dbReference>
<gene>
    <name evidence="9" type="ORF">Tco_0922834</name>
</gene>
<dbReference type="Gene3D" id="3.10.10.10">
    <property type="entry name" value="HIV Type 1 Reverse Transcriptase, subunit A, domain 1"/>
    <property type="match status" value="1"/>
</dbReference>
<dbReference type="Gene3D" id="3.30.420.10">
    <property type="entry name" value="Ribonuclease H-like superfamily/Ribonuclease H"/>
    <property type="match status" value="2"/>
</dbReference>
<keyword evidence="3" id="KW-0548">Nucleotidyltransferase</keyword>
<keyword evidence="4" id="KW-0540">Nuclease</keyword>
<keyword evidence="7 9" id="KW-0695">RNA-directed DNA polymerase</keyword>
<evidence type="ECO:0000256" key="5">
    <source>
        <dbReference type="ARBA" id="ARBA00022759"/>
    </source>
</evidence>
<dbReference type="Pfam" id="PF08284">
    <property type="entry name" value="RVP_2"/>
    <property type="match status" value="1"/>
</dbReference>
<evidence type="ECO:0000256" key="4">
    <source>
        <dbReference type="ARBA" id="ARBA00022722"/>
    </source>
</evidence>
<name>A0ABQ5CZ88_9ASTR</name>
<feature type="domain" description="Integrase catalytic" evidence="8">
    <location>
        <begin position="780"/>
        <end position="943"/>
    </location>
</feature>
<proteinExistence type="predicted"/>
<organism evidence="9 10">
    <name type="scientific">Tanacetum coccineum</name>
    <dbReference type="NCBI Taxonomy" id="301880"/>
    <lineage>
        <taxon>Eukaryota</taxon>
        <taxon>Viridiplantae</taxon>
        <taxon>Streptophyta</taxon>
        <taxon>Embryophyta</taxon>
        <taxon>Tracheophyta</taxon>
        <taxon>Spermatophyta</taxon>
        <taxon>Magnoliopsida</taxon>
        <taxon>eudicotyledons</taxon>
        <taxon>Gunneridae</taxon>
        <taxon>Pentapetalae</taxon>
        <taxon>asterids</taxon>
        <taxon>campanulids</taxon>
        <taxon>Asterales</taxon>
        <taxon>Asteraceae</taxon>
        <taxon>Asteroideae</taxon>
        <taxon>Anthemideae</taxon>
        <taxon>Anthemidinae</taxon>
        <taxon>Tanacetum</taxon>
    </lineage>
</organism>